<keyword evidence="1" id="KW-0472">Membrane</keyword>
<keyword evidence="1" id="KW-0812">Transmembrane</keyword>
<keyword evidence="1" id="KW-1133">Transmembrane helix</keyword>
<dbReference type="Gramene" id="KRH10432">
    <property type="protein sequence ID" value="KRH10432"/>
    <property type="gene ID" value="GLYMA_15G046500"/>
</dbReference>
<reference evidence="2" key="3">
    <citation type="submission" date="2018-07" db="EMBL/GenBank/DDBJ databases">
        <title>WGS assembly of Glycine max.</title>
        <authorList>
            <person name="Schmutz J."/>
            <person name="Cannon S."/>
            <person name="Schlueter J."/>
            <person name="Ma J."/>
            <person name="Mitros T."/>
            <person name="Nelson W."/>
            <person name="Hyten D."/>
            <person name="Song Q."/>
            <person name="Thelen J."/>
            <person name="Cheng J."/>
            <person name="Xu D."/>
            <person name="Hellsten U."/>
            <person name="May G."/>
            <person name="Yu Y."/>
            <person name="Sakurai T."/>
            <person name="Umezawa T."/>
            <person name="Bhattacharyya M."/>
            <person name="Sandhu D."/>
            <person name="Valliyodan B."/>
            <person name="Lindquist E."/>
            <person name="Peto M."/>
            <person name="Grant D."/>
            <person name="Shu S."/>
            <person name="Goodstein D."/>
            <person name="Barry K."/>
            <person name="Futrell-Griggs M."/>
            <person name="Abernathy B."/>
            <person name="Du J."/>
            <person name="Tian Z."/>
            <person name="Zhu L."/>
            <person name="Gill N."/>
            <person name="Joshi T."/>
            <person name="Libault M."/>
            <person name="Sethuraman A."/>
            <person name="Zhang X."/>
            <person name="Shinozaki K."/>
            <person name="Nguyen H."/>
            <person name="Wing R."/>
            <person name="Cregan P."/>
            <person name="Specht J."/>
            <person name="Grimwood J."/>
            <person name="Rokhsar D."/>
            <person name="Stacey G."/>
            <person name="Shoemaker R."/>
            <person name="Jackson S."/>
        </authorList>
    </citation>
    <scope>NUCLEOTIDE SEQUENCE</scope>
    <source>
        <tissue evidence="2">Callus</tissue>
    </source>
</reference>
<dbReference type="InParanoid" id="A0A0R0FVR9"/>
<dbReference type="EMBL" id="CM000848">
    <property type="protein sequence ID" value="KRH10432.1"/>
    <property type="molecule type" value="Genomic_DNA"/>
</dbReference>
<evidence type="ECO:0000313" key="2">
    <source>
        <dbReference type="EMBL" id="KRH10432.1"/>
    </source>
</evidence>
<evidence type="ECO:0000313" key="3">
    <source>
        <dbReference type="EnsemblPlants" id="KRH10432"/>
    </source>
</evidence>
<evidence type="ECO:0000256" key="1">
    <source>
        <dbReference type="SAM" id="Phobius"/>
    </source>
</evidence>
<gene>
    <name evidence="2" type="ORF">GLYMA_15G046500</name>
</gene>
<name>A0A0R0FVR9_SOYBN</name>
<evidence type="ECO:0000313" key="4">
    <source>
        <dbReference type="Proteomes" id="UP000008827"/>
    </source>
</evidence>
<reference evidence="2 3" key="1">
    <citation type="journal article" date="2010" name="Nature">
        <title>Genome sequence of the palaeopolyploid soybean.</title>
        <authorList>
            <person name="Schmutz J."/>
            <person name="Cannon S.B."/>
            <person name="Schlueter J."/>
            <person name="Ma J."/>
            <person name="Mitros T."/>
            <person name="Nelson W."/>
            <person name="Hyten D.L."/>
            <person name="Song Q."/>
            <person name="Thelen J.J."/>
            <person name="Cheng J."/>
            <person name="Xu D."/>
            <person name="Hellsten U."/>
            <person name="May G.D."/>
            <person name="Yu Y."/>
            <person name="Sakurai T."/>
            <person name="Umezawa T."/>
            <person name="Bhattacharyya M.K."/>
            <person name="Sandhu D."/>
            <person name="Valliyodan B."/>
            <person name="Lindquist E."/>
            <person name="Peto M."/>
            <person name="Grant D."/>
            <person name="Shu S."/>
            <person name="Goodstein D."/>
            <person name="Barry K."/>
            <person name="Futrell-Griggs M."/>
            <person name="Abernathy B."/>
            <person name="Du J."/>
            <person name="Tian Z."/>
            <person name="Zhu L."/>
            <person name="Gill N."/>
            <person name="Joshi T."/>
            <person name="Libault M."/>
            <person name="Sethuraman A."/>
            <person name="Zhang X.-C."/>
            <person name="Shinozaki K."/>
            <person name="Nguyen H.T."/>
            <person name="Wing R.A."/>
            <person name="Cregan P."/>
            <person name="Specht J."/>
            <person name="Grimwood J."/>
            <person name="Rokhsar D."/>
            <person name="Stacey G."/>
            <person name="Shoemaker R.C."/>
            <person name="Jackson S.A."/>
        </authorList>
    </citation>
    <scope>NUCLEOTIDE SEQUENCE [LARGE SCALE GENOMIC DNA]</scope>
    <source>
        <strain evidence="3">cv. Williams 82</strain>
        <tissue evidence="2">Callus</tissue>
    </source>
</reference>
<accession>A0A0R0FVR9</accession>
<keyword evidence="4" id="KW-1185">Reference proteome</keyword>
<proteinExistence type="predicted"/>
<dbReference type="Proteomes" id="UP000008827">
    <property type="component" value="Chromosome 15"/>
</dbReference>
<dbReference type="AlphaFoldDB" id="A0A0R0FVR9"/>
<sequence>MHEVKINGSKLKHNKMGDIIYTFPFICWLIIPSSFFLLVSFNKRQEREGGGGGGWAWKIVISTNILKNVSNINFNHNIKPCWRLHLVVTSSVIFIHNVKNHNHTLKPLYKFPKHDSVFVCC</sequence>
<protein>
    <recommendedName>
        <fullName evidence="5">Transmembrane protein</fullName>
    </recommendedName>
</protein>
<feature type="transmembrane region" description="Helical" evidence="1">
    <location>
        <begin position="19"/>
        <end position="39"/>
    </location>
</feature>
<organism evidence="2">
    <name type="scientific">Glycine max</name>
    <name type="common">Soybean</name>
    <name type="synonym">Glycine hispida</name>
    <dbReference type="NCBI Taxonomy" id="3847"/>
    <lineage>
        <taxon>Eukaryota</taxon>
        <taxon>Viridiplantae</taxon>
        <taxon>Streptophyta</taxon>
        <taxon>Embryophyta</taxon>
        <taxon>Tracheophyta</taxon>
        <taxon>Spermatophyta</taxon>
        <taxon>Magnoliopsida</taxon>
        <taxon>eudicotyledons</taxon>
        <taxon>Gunneridae</taxon>
        <taxon>Pentapetalae</taxon>
        <taxon>rosids</taxon>
        <taxon>fabids</taxon>
        <taxon>Fabales</taxon>
        <taxon>Fabaceae</taxon>
        <taxon>Papilionoideae</taxon>
        <taxon>50 kb inversion clade</taxon>
        <taxon>NPAAA clade</taxon>
        <taxon>indigoferoid/millettioid clade</taxon>
        <taxon>Phaseoleae</taxon>
        <taxon>Glycine</taxon>
        <taxon>Glycine subgen. Soja</taxon>
    </lineage>
</organism>
<dbReference type="EnsemblPlants" id="KRH10432">
    <property type="protein sequence ID" value="KRH10432"/>
    <property type="gene ID" value="GLYMA_15G046500"/>
</dbReference>
<evidence type="ECO:0008006" key="5">
    <source>
        <dbReference type="Google" id="ProtNLM"/>
    </source>
</evidence>
<reference evidence="3" key="2">
    <citation type="submission" date="2018-02" db="UniProtKB">
        <authorList>
            <consortium name="EnsemblPlants"/>
        </authorList>
    </citation>
    <scope>IDENTIFICATION</scope>
    <source>
        <strain evidence="3">Williams 82</strain>
    </source>
</reference>